<keyword evidence="6" id="KW-0227">DNA damage</keyword>
<keyword evidence="17" id="KW-1185">Reference proteome</keyword>
<dbReference type="Gene3D" id="1.10.287.510">
    <property type="entry name" value="Helix hairpin bin"/>
    <property type="match status" value="1"/>
</dbReference>
<evidence type="ECO:0000259" key="14">
    <source>
        <dbReference type="Pfam" id="PF04423"/>
    </source>
</evidence>
<keyword evidence="4" id="KW-0479">Metal-binding</keyword>
<comment type="similarity">
    <text evidence="1">Belongs to the SMC family. SbcC subfamily.</text>
</comment>
<dbReference type="InterPro" id="IPR038729">
    <property type="entry name" value="Rad50/SbcC_AAA"/>
</dbReference>
<evidence type="ECO:0000256" key="13">
    <source>
        <dbReference type="SAM" id="MobiDB-lite"/>
    </source>
</evidence>
<dbReference type="Pfam" id="PF04423">
    <property type="entry name" value="Rad50_zn_hook"/>
    <property type="match status" value="1"/>
</dbReference>
<evidence type="ECO:0000256" key="12">
    <source>
        <dbReference type="SAM" id="Coils"/>
    </source>
</evidence>
<keyword evidence="8" id="KW-0862">Zinc</keyword>
<evidence type="ECO:0000256" key="9">
    <source>
        <dbReference type="ARBA" id="ARBA00022840"/>
    </source>
</evidence>
<feature type="coiled-coil region" evidence="12">
    <location>
        <begin position="556"/>
        <end position="686"/>
    </location>
</feature>
<dbReference type="EMBL" id="DF967972">
    <property type="protein sequence ID" value="GAP13881.1"/>
    <property type="molecule type" value="Genomic_DNA"/>
</dbReference>
<feature type="coiled-coil region" evidence="12">
    <location>
        <begin position="467"/>
        <end position="497"/>
    </location>
</feature>
<feature type="domain" description="Zinc-hook" evidence="14">
    <location>
        <begin position="404"/>
        <end position="443"/>
    </location>
</feature>
<dbReference type="Pfam" id="PF13558">
    <property type="entry name" value="SbcC_Walker_B"/>
    <property type="match status" value="1"/>
</dbReference>
<protein>
    <recommendedName>
        <fullName evidence="3">Nuclease SbcCD subunit C</fullName>
    </recommendedName>
</protein>
<dbReference type="GO" id="GO:0046872">
    <property type="term" value="F:metal ion binding"/>
    <property type="evidence" value="ECO:0007669"/>
    <property type="project" value="UniProtKB-KW"/>
</dbReference>
<evidence type="ECO:0000313" key="16">
    <source>
        <dbReference type="EMBL" id="GAP13881.1"/>
    </source>
</evidence>
<evidence type="ECO:0000256" key="11">
    <source>
        <dbReference type="ARBA" id="ARBA00023204"/>
    </source>
</evidence>
<dbReference type="Pfam" id="PF13476">
    <property type="entry name" value="AAA_23"/>
    <property type="match status" value="1"/>
</dbReference>
<accession>A0A0S7BEJ7</accession>
<keyword evidence="10 12" id="KW-0175">Coiled coil</keyword>
<keyword evidence="11" id="KW-0234">DNA repair</keyword>
<keyword evidence="9" id="KW-0067">ATP-binding</keyword>
<dbReference type="PANTHER" id="PTHR32114:SF2">
    <property type="entry name" value="ABC TRANSPORTER ABCH.3"/>
    <property type="match status" value="1"/>
</dbReference>
<dbReference type="AlphaFoldDB" id="A0A0S7BEJ7"/>
<evidence type="ECO:0000256" key="7">
    <source>
        <dbReference type="ARBA" id="ARBA00022801"/>
    </source>
</evidence>
<feature type="domain" description="Rad50/SbcC-type AAA" evidence="15">
    <location>
        <begin position="5"/>
        <end position="218"/>
    </location>
</feature>
<dbReference type="SUPFAM" id="SSF75712">
    <property type="entry name" value="Rad50 coiled-coil Zn hook"/>
    <property type="match status" value="1"/>
</dbReference>
<organism evidence="16">
    <name type="scientific">Longilinea arvoryzae</name>
    <dbReference type="NCBI Taxonomy" id="360412"/>
    <lineage>
        <taxon>Bacteria</taxon>
        <taxon>Bacillati</taxon>
        <taxon>Chloroflexota</taxon>
        <taxon>Anaerolineae</taxon>
        <taxon>Anaerolineales</taxon>
        <taxon>Anaerolineaceae</taxon>
        <taxon>Longilinea</taxon>
    </lineage>
</organism>
<proteinExistence type="inferred from homology"/>
<dbReference type="STRING" id="360412.LARV_01640"/>
<evidence type="ECO:0000256" key="8">
    <source>
        <dbReference type="ARBA" id="ARBA00022833"/>
    </source>
</evidence>
<name>A0A0S7BEJ7_9CHLR</name>
<dbReference type="Gene3D" id="3.40.50.300">
    <property type="entry name" value="P-loop containing nucleotide triphosphate hydrolases"/>
    <property type="match status" value="2"/>
</dbReference>
<dbReference type="GO" id="GO:0016887">
    <property type="term" value="F:ATP hydrolysis activity"/>
    <property type="evidence" value="ECO:0007669"/>
    <property type="project" value="InterPro"/>
</dbReference>
<dbReference type="Proteomes" id="UP000055060">
    <property type="component" value="Unassembled WGS sequence"/>
</dbReference>
<evidence type="ECO:0000256" key="3">
    <source>
        <dbReference type="ARBA" id="ARBA00013368"/>
    </source>
</evidence>
<dbReference type="SUPFAM" id="SSF52540">
    <property type="entry name" value="P-loop containing nucleoside triphosphate hydrolases"/>
    <property type="match status" value="1"/>
</dbReference>
<dbReference type="GO" id="GO:0006302">
    <property type="term" value="P:double-strand break repair"/>
    <property type="evidence" value="ECO:0007669"/>
    <property type="project" value="InterPro"/>
</dbReference>
<keyword evidence="5" id="KW-0547">Nucleotide-binding</keyword>
<evidence type="ECO:0000256" key="1">
    <source>
        <dbReference type="ARBA" id="ARBA00006930"/>
    </source>
</evidence>
<evidence type="ECO:0000256" key="5">
    <source>
        <dbReference type="ARBA" id="ARBA00022741"/>
    </source>
</evidence>
<evidence type="ECO:0000256" key="10">
    <source>
        <dbReference type="ARBA" id="ARBA00023054"/>
    </source>
</evidence>
<feature type="region of interest" description="Disordered" evidence="13">
    <location>
        <begin position="378"/>
        <end position="399"/>
    </location>
</feature>
<evidence type="ECO:0000256" key="6">
    <source>
        <dbReference type="ARBA" id="ARBA00022763"/>
    </source>
</evidence>
<dbReference type="PANTHER" id="PTHR32114">
    <property type="entry name" value="ABC TRANSPORTER ABCH.3"/>
    <property type="match status" value="1"/>
</dbReference>
<reference evidence="16" key="1">
    <citation type="submission" date="2015-07" db="EMBL/GenBank/DDBJ databases">
        <title>Draft Genome Sequences of Anaerolinea thermolimosa IMO-1, Bellilinea caldifistulae GOMI-1, Leptolinea tardivitalis YMTK-2, Levilinea saccharolytica KIBI-1,Longilinea arvoryzae KOME-1, Previously Described as Members of the Anaerolineaceae (Chloroflexi).</title>
        <authorList>
            <person name="Sekiguchi Y."/>
            <person name="Ohashi A."/>
            <person name="Matsuura N."/>
            <person name="Tourlousse M.D."/>
        </authorList>
    </citation>
    <scope>NUCLEOTIDE SEQUENCE [LARGE SCALE GENOMIC DNA]</scope>
    <source>
        <strain evidence="16">KOME-1</strain>
    </source>
</reference>
<sequence length="853" mass="96328">MIPVSLQISGFLSYNQSVTIDFTQFDLACISGANGAGKSSLLDAITWALFGEARRHDDAIINSRSKSAEVILIFDYEGHRYRIQRAKTANKATLLEFTVQDDGKWRPLTEHSVRETEERIVQTLRMDYETFTNASFFLQGRADQFAQQRPGDRKRILASILGLEVWDSYRDAAAERRKRQESELAIIDAQLEEINTELSEEDQRRKNLRQFEEQLAQAGQLRKSMEESLGSLRRLADSLAQQKNMVDLLQNQVVSARQRLQANADQLSERREEHAANQAQVAAAAEIEADFKRWQELQAELGRRDSQAANFNQYQQQRSGPVTAIQTERARLEQESAGLLTQQGQIEEIQQALPGLDEQLDASEQCAQALSERLDRRGELEEQRQQRIQQQADAQSENKRLREEMRLLRERIDRLAESSGAACPLCGQPLSPDDRLALIADLECQGKEMGDRFRQNQHLVTENDALLAEFTAEVNALRQVEADLRKQQAQHAALQTLREQNAGRIDEWQSGGARRLSELKRILEEEDYAHEARAELAGVDAALRELGYDAAAHDELRREESAARASQERLRKLEAARAALAPLERQIAGLEKQVAADEKEVTAAEAKFNEADGQYRKAAAALPDLNGAEDQVRDQKERENQLRMQVGMAHQQVEVLKSVRARQKNLRAQREDATRQIGQLRQLERAFGKDGVPALLIEQALPEIEAQANEILDRLSAGSMSVRFATQRDYKDKNRDDKKETLDILISDTAGTREYEMFSGGEAFRVNFAIRLALSRVLAQRAGARLQTLVIDEGFGSQDADGRQRLIEAINSVSHDFAKILVITHMEELKDYFPARIEIEKTDSGSSAKVVAP</sequence>
<comment type="subunit">
    <text evidence="2">Heterodimer of SbcC and SbcD.</text>
</comment>
<keyword evidence="7" id="KW-0378">Hydrolase</keyword>
<dbReference type="InterPro" id="IPR013134">
    <property type="entry name" value="Zn_hook_RAD50"/>
</dbReference>
<evidence type="ECO:0000256" key="2">
    <source>
        <dbReference type="ARBA" id="ARBA00011322"/>
    </source>
</evidence>
<evidence type="ECO:0000313" key="17">
    <source>
        <dbReference type="Proteomes" id="UP000055060"/>
    </source>
</evidence>
<dbReference type="InterPro" id="IPR027417">
    <property type="entry name" value="P-loop_NTPase"/>
</dbReference>
<evidence type="ECO:0000259" key="15">
    <source>
        <dbReference type="Pfam" id="PF13476"/>
    </source>
</evidence>
<feature type="compositionally biased region" description="Low complexity" evidence="13">
    <location>
        <begin position="386"/>
        <end position="395"/>
    </location>
</feature>
<dbReference type="RefSeq" id="WP_075073184.1">
    <property type="nucleotide sequence ID" value="NZ_DF967972.1"/>
</dbReference>
<feature type="coiled-coil region" evidence="12">
    <location>
        <begin position="177"/>
        <end position="277"/>
    </location>
</feature>
<gene>
    <name evidence="16" type="ORF">LARV_01640</name>
</gene>
<dbReference type="GO" id="GO:0005524">
    <property type="term" value="F:ATP binding"/>
    <property type="evidence" value="ECO:0007669"/>
    <property type="project" value="UniProtKB-KW"/>
</dbReference>
<evidence type="ECO:0000256" key="4">
    <source>
        <dbReference type="ARBA" id="ARBA00022723"/>
    </source>
</evidence>